<name>A0ABW2LQZ1_9PSEU</name>
<dbReference type="Gene3D" id="3.10.350.10">
    <property type="entry name" value="LysM domain"/>
    <property type="match status" value="1"/>
</dbReference>
<dbReference type="SUPFAM" id="SSF54106">
    <property type="entry name" value="LysM domain"/>
    <property type="match status" value="1"/>
</dbReference>
<comment type="caution">
    <text evidence="2">The sequence shown here is derived from an EMBL/GenBank/DDBJ whole genome shotgun (WGS) entry which is preliminary data.</text>
</comment>
<dbReference type="InterPro" id="IPR036779">
    <property type="entry name" value="LysM_dom_sf"/>
</dbReference>
<feature type="domain" description="LysM" evidence="1">
    <location>
        <begin position="29"/>
        <end position="76"/>
    </location>
</feature>
<proteinExistence type="predicted"/>
<gene>
    <name evidence="2" type="ORF">ACFQRI_21805</name>
</gene>
<evidence type="ECO:0000313" key="2">
    <source>
        <dbReference type="EMBL" id="MFC7344050.1"/>
    </source>
</evidence>
<keyword evidence="3" id="KW-1185">Reference proteome</keyword>
<accession>A0ABW2LQZ1</accession>
<dbReference type="RefSeq" id="WP_380671696.1">
    <property type="nucleotide sequence ID" value="NZ_JBHTCJ010000013.1"/>
</dbReference>
<dbReference type="CDD" id="cd00118">
    <property type="entry name" value="LysM"/>
    <property type="match status" value="1"/>
</dbReference>
<dbReference type="InterPro" id="IPR018392">
    <property type="entry name" value="LysM"/>
</dbReference>
<sequence>MISCGFVIMVGLFGVGGDAPGAGETAVVRVHSGDTLWGIANRVAPDADPRAVVQRIVELNGLGAPSAEVGRHLVVPKAS</sequence>
<protein>
    <submittedName>
        <fullName evidence="2">LysM peptidoglycan-binding domain-containing protein</fullName>
    </submittedName>
</protein>
<dbReference type="Proteomes" id="UP001596504">
    <property type="component" value="Unassembled WGS sequence"/>
</dbReference>
<evidence type="ECO:0000259" key="1">
    <source>
        <dbReference type="Pfam" id="PF01476"/>
    </source>
</evidence>
<dbReference type="Pfam" id="PF01476">
    <property type="entry name" value="LysM"/>
    <property type="match status" value="1"/>
</dbReference>
<reference evidence="3" key="1">
    <citation type="journal article" date="2019" name="Int. J. Syst. Evol. Microbiol.">
        <title>The Global Catalogue of Microorganisms (GCM) 10K type strain sequencing project: providing services to taxonomists for standard genome sequencing and annotation.</title>
        <authorList>
            <consortium name="The Broad Institute Genomics Platform"/>
            <consortium name="The Broad Institute Genome Sequencing Center for Infectious Disease"/>
            <person name="Wu L."/>
            <person name="Ma J."/>
        </authorList>
    </citation>
    <scope>NUCLEOTIDE SEQUENCE [LARGE SCALE GENOMIC DNA]</scope>
    <source>
        <strain evidence="3">WLHS5</strain>
    </source>
</reference>
<evidence type="ECO:0000313" key="3">
    <source>
        <dbReference type="Proteomes" id="UP001596504"/>
    </source>
</evidence>
<dbReference type="EMBL" id="JBHTCJ010000013">
    <property type="protein sequence ID" value="MFC7344050.1"/>
    <property type="molecule type" value="Genomic_DNA"/>
</dbReference>
<organism evidence="2 3">
    <name type="scientific">Saccharopolyspora griseoalba</name>
    <dbReference type="NCBI Taxonomy" id="1431848"/>
    <lineage>
        <taxon>Bacteria</taxon>
        <taxon>Bacillati</taxon>
        <taxon>Actinomycetota</taxon>
        <taxon>Actinomycetes</taxon>
        <taxon>Pseudonocardiales</taxon>
        <taxon>Pseudonocardiaceae</taxon>
        <taxon>Saccharopolyspora</taxon>
    </lineage>
</organism>